<sequence>MAFKKTLALRLFNISNISARSLTKCRISSSSLGSRVPPESNAANIAHDPGDNGVFRRFIHKRAVSQPGMKPELRDLAAGGNLVEKFKSLGIAPDRIRLDCLRPPVCDPVAPAP</sequence>
<name>A0A6J1DMK0_MOMCH</name>
<dbReference type="GeneID" id="111022621"/>
<organism evidence="1 2">
    <name type="scientific">Momordica charantia</name>
    <name type="common">Bitter gourd</name>
    <name type="synonym">Balsam pear</name>
    <dbReference type="NCBI Taxonomy" id="3673"/>
    <lineage>
        <taxon>Eukaryota</taxon>
        <taxon>Viridiplantae</taxon>
        <taxon>Streptophyta</taxon>
        <taxon>Embryophyta</taxon>
        <taxon>Tracheophyta</taxon>
        <taxon>Spermatophyta</taxon>
        <taxon>Magnoliopsida</taxon>
        <taxon>eudicotyledons</taxon>
        <taxon>Gunneridae</taxon>
        <taxon>Pentapetalae</taxon>
        <taxon>rosids</taxon>
        <taxon>fabids</taxon>
        <taxon>Cucurbitales</taxon>
        <taxon>Cucurbitaceae</taxon>
        <taxon>Momordiceae</taxon>
        <taxon>Momordica</taxon>
    </lineage>
</organism>
<evidence type="ECO:0000313" key="2">
    <source>
        <dbReference type="RefSeq" id="XP_022155490.1"/>
    </source>
</evidence>
<dbReference type="KEGG" id="mcha:111022621"/>
<reference evidence="2" key="1">
    <citation type="submission" date="2025-08" db="UniProtKB">
        <authorList>
            <consortium name="RefSeq"/>
        </authorList>
    </citation>
    <scope>IDENTIFICATION</scope>
</reference>
<dbReference type="Proteomes" id="UP000504603">
    <property type="component" value="Unplaced"/>
</dbReference>
<evidence type="ECO:0000313" key="1">
    <source>
        <dbReference type="Proteomes" id="UP000504603"/>
    </source>
</evidence>
<proteinExistence type="predicted"/>
<dbReference type="OrthoDB" id="278338at2759"/>
<protein>
    <submittedName>
        <fullName evidence="2">Calcium uniporter protein 2, mitochondrial-like</fullName>
    </submittedName>
</protein>
<accession>A0A6J1DMK0</accession>
<dbReference type="AlphaFoldDB" id="A0A6J1DMK0"/>
<keyword evidence="1" id="KW-1185">Reference proteome</keyword>
<dbReference type="RefSeq" id="XP_022155490.1">
    <property type="nucleotide sequence ID" value="XM_022299798.1"/>
</dbReference>
<gene>
    <name evidence="2" type="primary">LOC111022621</name>
</gene>
<feature type="non-terminal residue" evidence="2">
    <location>
        <position position="113"/>
    </location>
</feature>